<gene>
    <name evidence="2" type="ORF">SLNSH_17510</name>
</gene>
<accession>A0A2T1HQ16</accession>
<keyword evidence="3" id="KW-1185">Reference proteome</keyword>
<comment type="caution">
    <text evidence="2">The sequence shown here is derived from an EMBL/GenBank/DDBJ whole genome shotgun (WGS) entry which is preliminary data.</text>
</comment>
<protein>
    <submittedName>
        <fullName evidence="2">Uncharacterized protein</fullName>
    </submittedName>
</protein>
<name>A0A2T1HQ16_9HYPH</name>
<evidence type="ECO:0000313" key="3">
    <source>
        <dbReference type="Proteomes" id="UP000239772"/>
    </source>
</evidence>
<evidence type="ECO:0000313" key="2">
    <source>
        <dbReference type="EMBL" id="PSC03740.1"/>
    </source>
</evidence>
<dbReference type="Proteomes" id="UP000239772">
    <property type="component" value="Unassembled WGS sequence"/>
</dbReference>
<proteinExistence type="predicted"/>
<dbReference type="AlphaFoldDB" id="A0A2T1HQ16"/>
<evidence type="ECO:0000256" key="1">
    <source>
        <dbReference type="SAM" id="MobiDB-lite"/>
    </source>
</evidence>
<dbReference type="EMBL" id="PVZS01000021">
    <property type="protein sequence ID" value="PSC03740.1"/>
    <property type="molecule type" value="Genomic_DNA"/>
</dbReference>
<sequence>MSQSSTVSMMQSENDRRPESSLTDGAGLPEKSPLDVMKALRDELKDKLLRNVSEFRVYLALEEAIHSVEGSGPGAERPQRSRSLRILARQLLSERAAPQSTGELAEGMRSLGSPTSDNSISSSLSQSPDFVSVRWGGRPRWWLANLPTPPEP</sequence>
<organism evidence="2 3">
    <name type="scientific">Alsobacter soli</name>
    <dbReference type="NCBI Taxonomy" id="2109933"/>
    <lineage>
        <taxon>Bacteria</taxon>
        <taxon>Pseudomonadati</taxon>
        <taxon>Pseudomonadota</taxon>
        <taxon>Alphaproteobacteria</taxon>
        <taxon>Hyphomicrobiales</taxon>
        <taxon>Alsobacteraceae</taxon>
        <taxon>Alsobacter</taxon>
    </lineage>
</organism>
<feature type="region of interest" description="Disordered" evidence="1">
    <location>
        <begin position="1"/>
        <end position="34"/>
    </location>
</feature>
<feature type="region of interest" description="Disordered" evidence="1">
    <location>
        <begin position="95"/>
        <end position="133"/>
    </location>
</feature>
<feature type="compositionally biased region" description="Low complexity" evidence="1">
    <location>
        <begin position="113"/>
        <end position="127"/>
    </location>
</feature>
<reference evidence="3" key="1">
    <citation type="submission" date="2018-03" db="EMBL/GenBank/DDBJ databases">
        <authorList>
            <person name="Sun L."/>
            <person name="Liu H."/>
            <person name="Chen W."/>
            <person name="Huang K."/>
            <person name="Liu W."/>
            <person name="Gao X."/>
        </authorList>
    </citation>
    <scope>NUCLEOTIDE SEQUENCE [LARGE SCALE GENOMIC DNA]</scope>
    <source>
        <strain evidence="3">SH9</strain>
    </source>
</reference>
<feature type="compositionally biased region" description="Low complexity" evidence="1">
    <location>
        <begin position="1"/>
        <end position="12"/>
    </location>
</feature>